<feature type="domain" description="Blue (type 1) copper" evidence="8">
    <location>
        <begin position="78"/>
        <end position="163"/>
    </location>
</feature>
<comment type="cofactor">
    <cofactor evidence="7">
        <name>Cu(2+)</name>
        <dbReference type="ChEBI" id="CHEBI:29036"/>
    </cofactor>
    <text evidence="7">The crystal structure with reduced Cu(1+) has also been determined.</text>
</comment>
<evidence type="ECO:0000256" key="7">
    <source>
        <dbReference type="PIRSR" id="PIRSR602387-1"/>
    </source>
</evidence>
<dbReference type="PANTHER" id="PTHR34192:SF10">
    <property type="entry name" value="PLASTOCYANIN MAJOR ISOFORM, CHLOROPLASTIC-RELATED"/>
    <property type="match status" value="1"/>
</dbReference>
<evidence type="ECO:0000256" key="6">
    <source>
        <dbReference type="ARBA" id="ARBA00023136"/>
    </source>
</evidence>
<dbReference type="GO" id="GO:0009055">
    <property type="term" value="F:electron transfer activity"/>
    <property type="evidence" value="ECO:0007669"/>
    <property type="project" value="InterPro"/>
</dbReference>
<dbReference type="CDD" id="cd04220">
    <property type="entry name" value="Halocyanin"/>
    <property type="match status" value="1"/>
</dbReference>
<dbReference type="InterPro" id="IPR008972">
    <property type="entry name" value="Cupredoxin"/>
</dbReference>
<organism evidence="9 10">
    <name type="scientific">Haloarcula salinisoli</name>
    <dbReference type="NCBI Taxonomy" id="2487746"/>
    <lineage>
        <taxon>Archaea</taxon>
        <taxon>Methanobacteriati</taxon>
        <taxon>Methanobacteriota</taxon>
        <taxon>Stenosarchaea group</taxon>
        <taxon>Halobacteria</taxon>
        <taxon>Halobacteriales</taxon>
        <taxon>Haloarculaceae</taxon>
        <taxon>Haloarcula</taxon>
    </lineage>
</organism>
<dbReference type="PROSITE" id="PS51318">
    <property type="entry name" value="TAT"/>
    <property type="match status" value="1"/>
</dbReference>
<dbReference type="InterPro" id="IPR006311">
    <property type="entry name" value="TAT_signal"/>
</dbReference>
<sequence length="163" mass="16585">MNATPDRRSFIRAIGAVTVAGAVAGCSGGGDSGNGDGTATGSGSDVPEAVSSYLSETTNFDGSLTDETDSDSVTIDVGAQGNNGAFGFGPAAVKISTGTTVTWEWTGEGSNHNVIAQEGASFESEQSMEEGFSFEQTFEETGVVTYYCGPHETLGMKGALVVE</sequence>
<keyword evidence="4" id="KW-0249">Electron transport</keyword>
<keyword evidence="2" id="KW-0813">Transport</keyword>
<name>A0A8J7YFW5_9EURY</name>
<feature type="binding site" evidence="7">
    <location>
        <position position="148"/>
    </location>
    <ligand>
        <name>Cu cation</name>
        <dbReference type="ChEBI" id="CHEBI:23378"/>
    </ligand>
</feature>
<feature type="binding site" evidence="7">
    <location>
        <position position="112"/>
    </location>
    <ligand>
        <name>Cu cation</name>
        <dbReference type="ChEBI" id="CHEBI:23378"/>
    </ligand>
</feature>
<dbReference type="GO" id="GO:0005507">
    <property type="term" value="F:copper ion binding"/>
    <property type="evidence" value="ECO:0007669"/>
    <property type="project" value="InterPro"/>
</dbReference>
<comment type="caution">
    <text evidence="9">The sequence shown here is derived from an EMBL/GenBank/DDBJ whole genome shotgun (WGS) entry which is preliminary data.</text>
</comment>
<evidence type="ECO:0000256" key="2">
    <source>
        <dbReference type="ARBA" id="ARBA00022448"/>
    </source>
</evidence>
<keyword evidence="5 7" id="KW-0186">Copper</keyword>
<keyword evidence="6" id="KW-0472">Membrane</keyword>
<dbReference type="PRINTS" id="PR00157">
    <property type="entry name" value="PLASTOCYANIN"/>
</dbReference>
<keyword evidence="3 7" id="KW-0479">Metal-binding</keyword>
<evidence type="ECO:0000256" key="4">
    <source>
        <dbReference type="ARBA" id="ARBA00022982"/>
    </source>
</evidence>
<dbReference type="Pfam" id="PF00127">
    <property type="entry name" value="Copper-bind"/>
    <property type="match status" value="1"/>
</dbReference>
<evidence type="ECO:0000259" key="8">
    <source>
        <dbReference type="Pfam" id="PF00127"/>
    </source>
</evidence>
<dbReference type="EMBL" id="RKLQ01000002">
    <property type="protein sequence ID" value="MBX0305180.1"/>
    <property type="molecule type" value="Genomic_DNA"/>
</dbReference>
<dbReference type="PANTHER" id="PTHR34192">
    <property type="entry name" value="PLASTOCYANIN MAJOR ISOFORM, CHLOROPLASTIC-RELATED"/>
    <property type="match status" value="1"/>
</dbReference>
<dbReference type="InterPro" id="IPR000923">
    <property type="entry name" value="BlueCu_1"/>
</dbReference>
<dbReference type="PROSITE" id="PS51257">
    <property type="entry name" value="PROKAR_LIPOPROTEIN"/>
    <property type="match status" value="1"/>
</dbReference>
<feature type="binding site" evidence="7">
    <location>
        <position position="156"/>
    </location>
    <ligand>
        <name>Cu cation</name>
        <dbReference type="ChEBI" id="CHEBI:23378"/>
    </ligand>
</feature>
<protein>
    <submittedName>
        <fullName evidence="9">Halocyanin domain-containing protein</fullName>
    </submittedName>
</protein>
<evidence type="ECO:0000256" key="1">
    <source>
        <dbReference type="ARBA" id="ARBA00004370"/>
    </source>
</evidence>
<dbReference type="GO" id="GO:0016020">
    <property type="term" value="C:membrane"/>
    <property type="evidence" value="ECO:0007669"/>
    <property type="project" value="UniProtKB-SubCell"/>
</dbReference>
<dbReference type="NCBIfam" id="TIGR03102">
    <property type="entry name" value="halo_cynanin"/>
    <property type="match status" value="1"/>
</dbReference>
<dbReference type="SUPFAM" id="SSF49503">
    <property type="entry name" value="Cupredoxins"/>
    <property type="match status" value="1"/>
</dbReference>
<dbReference type="Gene3D" id="2.60.40.420">
    <property type="entry name" value="Cupredoxins - blue copper proteins"/>
    <property type="match status" value="1"/>
</dbReference>
<evidence type="ECO:0000256" key="5">
    <source>
        <dbReference type="ARBA" id="ARBA00023008"/>
    </source>
</evidence>
<dbReference type="AlphaFoldDB" id="A0A8J7YFW5"/>
<reference evidence="9" key="1">
    <citation type="submission" date="2021-06" db="EMBL/GenBank/DDBJ databases">
        <title>Halomicroarcula sp. F24A a new haloarchaeum isolated from saline soil.</title>
        <authorList>
            <person name="Duran-Viseras A."/>
            <person name="Sanchez-Porro C."/>
            <person name="Ventosa A."/>
        </authorList>
    </citation>
    <scope>NUCLEOTIDE SEQUENCE</scope>
    <source>
        <strain evidence="9">F24A</strain>
    </source>
</reference>
<dbReference type="InterPro" id="IPR017533">
    <property type="entry name" value="Halocyanin"/>
</dbReference>
<accession>A0A8J7YFW5</accession>
<evidence type="ECO:0000256" key="3">
    <source>
        <dbReference type="ARBA" id="ARBA00022723"/>
    </source>
</evidence>
<evidence type="ECO:0000313" key="10">
    <source>
        <dbReference type="Proteomes" id="UP000783863"/>
    </source>
</evidence>
<proteinExistence type="predicted"/>
<feature type="binding site" evidence="7">
    <location>
        <position position="151"/>
    </location>
    <ligand>
        <name>Cu cation</name>
        <dbReference type="ChEBI" id="CHEBI:23378"/>
    </ligand>
</feature>
<dbReference type="Proteomes" id="UP000783863">
    <property type="component" value="Unassembled WGS sequence"/>
</dbReference>
<gene>
    <name evidence="9" type="ORF">EGD98_16045</name>
</gene>
<comment type="subcellular location">
    <subcellularLocation>
        <location evidence="1">Membrane</location>
    </subcellularLocation>
</comment>
<keyword evidence="10" id="KW-1185">Reference proteome</keyword>
<dbReference type="RefSeq" id="WP_220589368.1">
    <property type="nucleotide sequence ID" value="NZ_RKLQ01000002.1"/>
</dbReference>
<evidence type="ECO:0000313" key="9">
    <source>
        <dbReference type="EMBL" id="MBX0305180.1"/>
    </source>
</evidence>
<dbReference type="InterPro" id="IPR002387">
    <property type="entry name" value="Plastocyanin"/>
</dbReference>